<dbReference type="Proteomes" id="UP000033725">
    <property type="component" value="Unassembled WGS sequence"/>
</dbReference>
<dbReference type="Gene3D" id="3.40.50.1820">
    <property type="entry name" value="alpha/beta hydrolase"/>
    <property type="match status" value="1"/>
</dbReference>
<evidence type="ECO:0000313" key="4">
    <source>
        <dbReference type="Proteomes" id="UP000033725"/>
    </source>
</evidence>
<dbReference type="GO" id="GO:0106435">
    <property type="term" value="F:carboxylesterase activity"/>
    <property type="evidence" value="ECO:0007669"/>
    <property type="project" value="UniProtKB-EC"/>
</dbReference>
<sequence length="323" mass="34594">MTDTTLARPPFDPELEAALALVADQLPPTLTAEMIPLLRRSPVSGEDEIFAVLADRGFTRRDVSIAGHGGDEIVVSVIEKEGRTGTGPGFFHTHGGGMIIGNRWLGVAGFLDWAERFNGVIVTVEYRLAPEFPDPYPVEDCYAALLWTAEHAEELGIDLSRLLIGGGSAGGGLAAGTALLARDRRGPELVGQLLIYPMLDDRDESVSTHQIDGIGVWDRGSNVTGWTALLGDRVGTDDVSVYAAPARATDLSGLPPAFIDCGSAEVFRDEDVAYATKLWEAGVQAELHVWAGGFHGFDMFAPHTAVAQAMLAARDDWVNRLLS</sequence>
<evidence type="ECO:0000256" key="1">
    <source>
        <dbReference type="ARBA" id="ARBA00022801"/>
    </source>
</evidence>
<evidence type="ECO:0000313" key="3">
    <source>
        <dbReference type="EMBL" id="KJL25248.1"/>
    </source>
</evidence>
<gene>
    <name evidence="3" type="primary">nlhH_1</name>
    <name evidence="3" type="ORF">RN51_00695</name>
</gene>
<organism evidence="3 4">
    <name type="scientific">Microbacterium oxydans</name>
    <dbReference type="NCBI Taxonomy" id="82380"/>
    <lineage>
        <taxon>Bacteria</taxon>
        <taxon>Bacillati</taxon>
        <taxon>Actinomycetota</taxon>
        <taxon>Actinomycetes</taxon>
        <taxon>Micrococcales</taxon>
        <taxon>Microbacteriaceae</taxon>
        <taxon>Microbacterium</taxon>
    </lineage>
</organism>
<comment type="caution">
    <text evidence="3">The sequence shown here is derived from an EMBL/GenBank/DDBJ whole genome shotgun (WGS) entry which is preliminary data.</text>
</comment>
<accession>A0A0F0KWJ6</accession>
<dbReference type="PATRIC" id="fig|82380.10.peg.695"/>
<reference evidence="3 4" key="1">
    <citation type="submission" date="2015-02" db="EMBL/GenBank/DDBJ databases">
        <title>Draft genome sequences of ten Microbacterium spp. with emphasis on heavy metal contaminated environments.</title>
        <authorList>
            <person name="Corretto E."/>
        </authorList>
    </citation>
    <scope>NUCLEOTIDE SEQUENCE [LARGE SCALE GENOMIC DNA]</scope>
    <source>
        <strain evidence="3 4">BEL163</strain>
    </source>
</reference>
<feature type="domain" description="Alpha/beta hydrolase fold-3" evidence="2">
    <location>
        <begin position="91"/>
        <end position="298"/>
    </location>
</feature>
<name>A0A0F0KWJ6_9MICO</name>
<dbReference type="OrthoDB" id="9803828at2"/>
<dbReference type="InterPro" id="IPR013094">
    <property type="entry name" value="AB_hydrolase_3"/>
</dbReference>
<dbReference type="EMBL" id="JYIV01000017">
    <property type="protein sequence ID" value="KJL25248.1"/>
    <property type="molecule type" value="Genomic_DNA"/>
</dbReference>
<proteinExistence type="predicted"/>
<dbReference type="PANTHER" id="PTHR48081">
    <property type="entry name" value="AB HYDROLASE SUPERFAMILY PROTEIN C4A8.06C"/>
    <property type="match status" value="1"/>
</dbReference>
<keyword evidence="1 3" id="KW-0378">Hydrolase</keyword>
<dbReference type="InterPro" id="IPR029058">
    <property type="entry name" value="AB_hydrolase_fold"/>
</dbReference>
<dbReference type="AlphaFoldDB" id="A0A0F0KWJ6"/>
<dbReference type="SUPFAM" id="SSF53474">
    <property type="entry name" value="alpha/beta-Hydrolases"/>
    <property type="match status" value="1"/>
</dbReference>
<dbReference type="PANTHER" id="PTHR48081:SF8">
    <property type="entry name" value="ALPHA_BETA HYDROLASE FOLD-3 DOMAIN-CONTAINING PROTEIN-RELATED"/>
    <property type="match status" value="1"/>
</dbReference>
<evidence type="ECO:0000259" key="2">
    <source>
        <dbReference type="Pfam" id="PF07859"/>
    </source>
</evidence>
<dbReference type="EC" id="3.1.1.1" evidence="3"/>
<dbReference type="RefSeq" id="WP_045262694.1">
    <property type="nucleotide sequence ID" value="NZ_JYIV01000017.1"/>
</dbReference>
<dbReference type="Pfam" id="PF07859">
    <property type="entry name" value="Abhydrolase_3"/>
    <property type="match status" value="1"/>
</dbReference>
<dbReference type="InterPro" id="IPR050300">
    <property type="entry name" value="GDXG_lipolytic_enzyme"/>
</dbReference>
<protein>
    <submittedName>
        <fullName evidence="3">Carboxylesterase NlhH</fullName>
        <ecNumber evidence="3">3.1.1.1</ecNumber>
    </submittedName>
</protein>